<evidence type="ECO:0000313" key="1">
    <source>
        <dbReference type="EMBL" id="TCK17032.1"/>
    </source>
</evidence>
<keyword evidence="2" id="KW-1185">Reference proteome</keyword>
<protein>
    <submittedName>
        <fullName evidence="1">Cysteine-rich CPXCG protein</fullName>
    </submittedName>
</protein>
<accession>A0A4R1HIJ9</accession>
<dbReference type="RefSeq" id="WP_132970945.1">
    <property type="nucleotide sequence ID" value="NZ_SMFX01000001.1"/>
</dbReference>
<organism evidence="1 2">
    <name type="scientific">Thiogranum longum</name>
    <dbReference type="NCBI Taxonomy" id="1537524"/>
    <lineage>
        <taxon>Bacteria</taxon>
        <taxon>Pseudomonadati</taxon>
        <taxon>Pseudomonadota</taxon>
        <taxon>Gammaproteobacteria</taxon>
        <taxon>Chromatiales</taxon>
        <taxon>Ectothiorhodospiraceae</taxon>
        <taxon>Thiogranum</taxon>
    </lineage>
</organism>
<dbReference type="Proteomes" id="UP000295707">
    <property type="component" value="Unassembled WGS sequence"/>
</dbReference>
<dbReference type="InterPro" id="IPR025990">
    <property type="entry name" value="zinc_ribbon_bacterial"/>
</dbReference>
<dbReference type="Pfam" id="PF14255">
    <property type="entry name" value="Zn_ribbon_21"/>
    <property type="match status" value="1"/>
</dbReference>
<dbReference type="PIRSF" id="PIRSF037225">
    <property type="entry name" value="UCP037225"/>
    <property type="match status" value="1"/>
</dbReference>
<evidence type="ECO:0000313" key="2">
    <source>
        <dbReference type="Proteomes" id="UP000295707"/>
    </source>
</evidence>
<sequence>MLESERIECPYCGEAFDIEIDCSAGGQQYTEDCAVCCQPILVTTNCDSDGVLLGVTATREND</sequence>
<dbReference type="AlphaFoldDB" id="A0A4R1HIJ9"/>
<gene>
    <name evidence="1" type="ORF">DFR30_0252</name>
</gene>
<name>A0A4R1HIJ9_9GAMM</name>
<proteinExistence type="predicted"/>
<dbReference type="EMBL" id="SMFX01000001">
    <property type="protein sequence ID" value="TCK17032.1"/>
    <property type="molecule type" value="Genomic_DNA"/>
</dbReference>
<comment type="caution">
    <text evidence="1">The sequence shown here is derived from an EMBL/GenBank/DDBJ whole genome shotgun (WGS) entry which is preliminary data.</text>
</comment>
<reference evidence="1 2" key="1">
    <citation type="submission" date="2019-03" db="EMBL/GenBank/DDBJ databases">
        <title>Genomic Encyclopedia of Type Strains, Phase IV (KMG-IV): sequencing the most valuable type-strain genomes for metagenomic binning, comparative biology and taxonomic classification.</title>
        <authorList>
            <person name="Goeker M."/>
        </authorList>
    </citation>
    <scope>NUCLEOTIDE SEQUENCE [LARGE SCALE GENOMIC DNA]</scope>
    <source>
        <strain evidence="1 2">DSM 19610</strain>
    </source>
</reference>
<dbReference type="OrthoDB" id="9814566at2"/>
<dbReference type="InterPro" id="IPR017143">
    <property type="entry name" value="UCP037225"/>
</dbReference>